<evidence type="ECO:0000313" key="2">
    <source>
        <dbReference type="EMBL" id="KAJ7019187.1"/>
    </source>
</evidence>
<keyword evidence="1" id="KW-0812">Transmembrane</keyword>
<organism evidence="2 3">
    <name type="scientific">Mycena alexandri</name>
    <dbReference type="NCBI Taxonomy" id="1745969"/>
    <lineage>
        <taxon>Eukaryota</taxon>
        <taxon>Fungi</taxon>
        <taxon>Dikarya</taxon>
        <taxon>Basidiomycota</taxon>
        <taxon>Agaricomycotina</taxon>
        <taxon>Agaricomycetes</taxon>
        <taxon>Agaricomycetidae</taxon>
        <taxon>Agaricales</taxon>
        <taxon>Marasmiineae</taxon>
        <taxon>Mycenaceae</taxon>
        <taxon>Mycena</taxon>
    </lineage>
</organism>
<dbReference type="AlphaFoldDB" id="A0AAD6S246"/>
<keyword evidence="1" id="KW-1133">Transmembrane helix</keyword>
<evidence type="ECO:0000256" key="1">
    <source>
        <dbReference type="SAM" id="Phobius"/>
    </source>
</evidence>
<keyword evidence="3" id="KW-1185">Reference proteome</keyword>
<proteinExistence type="predicted"/>
<protein>
    <submittedName>
        <fullName evidence="2">Uncharacterized protein</fullName>
    </submittedName>
</protein>
<keyword evidence="1" id="KW-0472">Membrane</keyword>
<gene>
    <name evidence="2" type="ORF">C8F04DRAFT_1197971</name>
</gene>
<dbReference type="Proteomes" id="UP001218188">
    <property type="component" value="Unassembled WGS sequence"/>
</dbReference>
<sequence length="143" mass="14934">MPKLNLNKNRFGRLKRAKGKCRQSAATAAMAAIGGSAGGTVAAVRWQHFQKTEWRQNWRQGGGKFCGGGNVAVAAKLAAKLAAVLASLAAMLAAVLASLAAVLAAVHGDSVTCWRHFSRLATSVVSERCMLAAVWQQSGGTQN</sequence>
<dbReference type="EMBL" id="JARJCM010000303">
    <property type="protein sequence ID" value="KAJ7019187.1"/>
    <property type="molecule type" value="Genomic_DNA"/>
</dbReference>
<evidence type="ECO:0000313" key="3">
    <source>
        <dbReference type="Proteomes" id="UP001218188"/>
    </source>
</evidence>
<accession>A0AAD6S246</accession>
<feature type="transmembrane region" description="Helical" evidence="1">
    <location>
        <begin position="81"/>
        <end position="106"/>
    </location>
</feature>
<comment type="caution">
    <text evidence="2">The sequence shown here is derived from an EMBL/GenBank/DDBJ whole genome shotgun (WGS) entry which is preliminary data.</text>
</comment>
<reference evidence="2" key="1">
    <citation type="submission" date="2023-03" db="EMBL/GenBank/DDBJ databases">
        <title>Massive genome expansion in bonnet fungi (Mycena s.s.) driven by repeated elements and novel gene families across ecological guilds.</title>
        <authorList>
            <consortium name="Lawrence Berkeley National Laboratory"/>
            <person name="Harder C.B."/>
            <person name="Miyauchi S."/>
            <person name="Viragh M."/>
            <person name="Kuo A."/>
            <person name="Thoen E."/>
            <person name="Andreopoulos B."/>
            <person name="Lu D."/>
            <person name="Skrede I."/>
            <person name="Drula E."/>
            <person name="Henrissat B."/>
            <person name="Morin E."/>
            <person name="Kohler A."/>
            <person name="Barry K."/>
            <person name="LaButti K."/>
            <person name="Morin E."/>
            <person name="Salamov A."/>
            <person name="Lipzen A."/>
            <person name="Mereny Z."/>
            <person name="Hegedus B."/>
            <person name="Baldrian P."/>
            <person name="Stursova M."/>
            <person name="Weitz H."/>
            <person name="Taylor A."/>
            <person name="Grigoriev I.V."/>
            <person name="Nagy L.G."/>
            <person name="Martin F."/>
            <person name="Kauserud H."/>
        </authorList>
    </citation>
    <scope>NUCLEOTIDE SEQUENCE</scope>
    <source>
        <strain evidence="2">CBHHK200</strain>
    </source>
</reference>
<name>A0AAD6S246_9AGAR</name>